<evidence type="ECO:0000313" key="2">
    <source>
        <dbReference type="EMBL" id="MFB9053172.1"/>
    </source>
</evidence>
<keyword evidence="1" id="KW-1133">Transmembrane helix</keyword>
<evidence type="ECO:0000256" key="1">
    <source>
        <dbReference type="SAM" id="Phobius"/>
    </source>
</evidence>
<feature type="transmembrane region" description="Helical" evidence="1">
    <location>
        <begin position="134"/>
        <end position="155"/>
    </location>
</feature>
<gene>
    <name evidence="2" type="ORF">ACFFVB_08780</name>
</gene>
<keyword evidence="1" id="KW-0812">Transmembrane</keyword>
<reference evidence="2 3" key="1">
    <citation type="submission" date="2024-09" db="EMBL/GenBank/DDBJ databases">
        <authorList>
            <person name="Sun Q."/>
            <person name="Mori K."/>
        </authorList>
    </citation>
    <scope>NUCLEOTIDE SEQUENCE [LARGE SCALE GENOMIC DNA]</scope>
    <source>
        <strain evidence="2 3">CECT 8286</strain>
    </source>
</reference>
<organism evidence="2 3">
    <name type="scientific">Formosa undariae</name>
    <dbReference type="NCBI Taxonomy" id="1325436"/>
    <lineage>
        <taxon>Bacteria</taxon>
        <taxon>Pseudomonadati</taxon>
        <taxon>Bacteroidota</taxon>
        <taxon>Flavobacteriia</taxon>
        <taxon>Flavobacteriales</taxon>
        <taxon>Flavobacteriaceae</taxon>
        <taxon>Formosa</taxon>
    </lineage>
</organism>
<keyword evidence="1" id="KW-0472">Membrane</keyword>
<protein>
    <recommendedName>
        <fullName evidence="4">DUF4190 domain-containing protein</fullName>
    </recommendedName>
</protein>
<dbReference type="Proteomes" id="UP001589605">
    <property type="component" value="Unassembled WGS sequence"/>
</dbReference>
<comment type="caution">
    <text evidence="2">The sequence shown here is derived from an EMBL/GenBank/DDBJ whole genome shotgun (WGS) entry which is preliminary data.</text>
</comment>
<dbReference type="RefSeq" id="WP_382382349.1">
    <property type="nucleotide sequence ID" value="NZ_JBHMEZ010000011.1"/>
</dbReference>
<keyword evidence="3" id="KW-1185">Reference proteome</keyword>
<name>A0ABV5F157_9FLAO</name>
<dbReference type="EMBL" id="JBHMEZ010000011">
    <property type="protein sequence ID" value="MFB9053172.1"/>
    <property type="molecule type" value="Genomic_DNA"/>
</dbReference>
<proteinExistence type="predicted"/>
<evidence type="ECO:0000313" key="3">
    <source>
        <dbReference type="Proteomes" id="UP001589605"/>
    </source>
</evidence>
<feature type="transmembrane region" description="Helical" evidence="1">
    <location>
        <begin position="88"/>
        <end position="114"/>
    </location>
</feature>
<accession>A0ABV5F157</accession>
<evidence type="ECO:0008006" key="4">
    <source>
        <dbReference type="Google" id="ProtNLM"/>
    </source>
</evidence>
<sequence>MKYKFQLPDFRDSNFEIETSIWTGKSKLFKDDVQIEQSKEKGRPFLIPNGTNDLVKAFPKPSFPDFIPTLEINGVKNLIADKLKWYQYVLGGLPILLIFVGGLVGGVLGALAAITNFNIFRQEGTEASKYLKVIGISIMTFILYFVLVTLITELIN</sequence>